<keyword evidence="1 7" id="KW-1003">Cell membrane</keyword>
<evidence type="ECO:0000313" key="8">
    <source>
        <dbReference type="EMBL" id="ADB33404.1"/>
    </source>
</evidence>
<keyword evidence="2 7" id="KW-0812">Transmembrane</keyword>
<keyword evidence="3 7" id="KW-1133">Transmembrane helix</keyword>
<evidence type="ECO:0000256" key="6">
    <source>
        <dbReference type="ARBA" id="ARBA00023316"/>
    </source>
</evidence>
<dbReference type="NCBIfam" id="TIGR00247">
    <property type="entry name" value="endolytic transglycosylase MltG"/>
    <property type="match status" value="1"/>
</dbReference>
<dbReference type="RefSeq" id="WP_012921958.1">
    <property type="nucleotide sequence ID" value="NC_013729.1"/>
</dbReference>
<dbReference type="OrthoDB" id="9814591at2"/>
<evidence type="ECO:0000256" key="5">
    <source>
        <dbReference type="ARBA" id="ARBA00023239"/>
    </source>
</evidence>
<dbReference type="CDD" id="cd08010">
    <property type="entry name" value="MltG_like"/>
    <property type="match status" value="1"/>
</dbReference>
<evidence type="ECO:0000256" key="1">
    <source>
        <dbReference type="ARBA" id="ARBA00022475"/>
    </source>
</evidence>
<reference evidence="8 9" key="2">
    <citation type="journal article" date="2010" name="Stand. Genomic Sci.">
        <title>Complete genome sequence of Kribbella flavida type strain (IFO 14399).</title>
        <authorList>
            <person name="Pukall R."/>
            <person name="Lapidus A."/>
            <person name="Glavina Del Rio T."/>
            <person name="Copeland A."/>
            <person name="Tice H."/>
            <person name="Cheng J.-F."/>
            <person name="Lucas S."/>
            <person name="Chen F."/>
            <person name="Nolan M."/>
            <person name="LaButti K."/>
            <person name="Pati A."/>
            <person name="Ivanova N."/>
            <person name="Mavrommatis K."/>
            <person name="Mikhailova N."/>
            <person name="Pitluck S."/>
            <person name="Bruce D."/>
            <person name="Goodwin L."/>
            <person name="Land M."/>
            <person name="Hauser L."/>
            <person name="Chang Y.-J."/>
            <person name="Jeffries C.D."/>
            <person name="Chen A."/>
            <person name="Palaniappan K."/>
            <person name="Chain P."/>
            <person name="Rohde M."/>
            <person name="Goeker M."/>
            <person name="Bristow J."/>
            <person name="Eisen J.A."/>
            <person name="Markowitz V."/>
            <person name="Hugenholtz P."/>
            <person name="Kyrpides N.C."/>
            <person name="Klenk H.-P."/>
            <person name="Brettin T."/>
        </authorList>
    </citation>
    <scope>NUCLEOTIDE SEQUENCE [LARGE SCALE GENOMIC DNA]</scope>
    <source>
        <strain evidence="9">DSM 17836 / JCM 10339 / NBRC 14399</strain>
    </source>
</reference>
<dbReference type="AlphaFoldDB" id="D2PVC3"/>
<sequence>MSRTSVHGDDVDGGDDLDVDLGLRPESRVERRANRRKQRARRSFGCFAGLVSLAVVGALIGGLVFGFGKGRDYLEQVFAAPDYDGEGTGSVMVEVTRGQSAQAIADTLEKKDVVKSARAFERAAREEPRSVQLQAATYTLRKKMSAKAALALMLDPAKSIKVTRFGVVSGSTKDVVAQKLQENKVIKLPPGSVAAALAKPETLGLPSYAKNNPEGFLYPGTYDVPKNATAYSILRLMTGQFAKTQAELKLPQVAQRKKLDPYQAVIVASIIAAETNRAEDYPKVARVIYNRLQRGMRLQMDSTVHYVAGKSGGVFTTDEERALDSPYNTYKNRGLPPTPINSPGKDTLRAALHATPGPWLYFTLVNLDTGETAFAATDQEHLANVKKLQAWCQAHKGRC</sequence>
<dbReference type="GO" id="GO:0071555">
    <property type="term" value="P:cell wall organization"/>
    <property type="evidence" value="ECO:0007669"/>
    <property type="project" value="UniProtKB-KW"/>
</dbReference>
<dbReference type="PANTHER" id="PTHR30518">
    <property type="entry name" value="ENDOLYTIC MUREIN TRANSGLYCOSYLASE"/>
    <property type="match status" value="1"/>
</dbReference>
<dbReference type="GO" id="GO:0005886">
    <property type="term" value="C:plasma membrane"/>
    <property type="evidence" value="ECO:0007669"/>
    <property type="project" value="UniProtKB-SubCell"/>
</dbReference>
<dbReference type="HAMAP" id="MF_02065">
    <property type="entry name" value="MltG"/>
    <property type="match status" value="1"/>
</dbReference>
<name>D2PVC3_KRIFD</name>
<dbReference type="EMBL" id="CP001736">
    <property type="protein sequence ID" value="ADB33404.1"/>
    <property type="molecule type" value="Genomic_DNA"/>
</dbReference>
<evidence type="ECO:0000256" key="4">
    <source>
        <dbReference type="ARBA" id="ARBA00023136"/>
    </source>
</evidence>
<organism evidence="8 9">
    <name type="scientific">Kribbella flavida (strain DSM 17836 / JCM 10339 / NBRC 14399)</name>
    <dbReference type="NCBI Taxonomy" id="479435"/>
    <lineage>
        <taxon>Bacteria</taxon>
        <taxon>Bacillati</taxon>
        <taxon>Actinomycetota</taxon>
        <taxon>Actinomycetes</taxon>
        <taxon>Propionibacteriales</taxon>
        <taxon>Kribbellaceae</taxon>
        <taxon>Kribbella</taxon>
    </lineage>
</organism>
<keyword evidence="9" id="KW-1185">Reference proteome</keyword>
<keyword evidence="5 7" id="KW-0456">Lyase</keyword>
<proteinExistence type="inferred from homology"/>
<evidence type="ECO:0000256" key="3">
    <source>
        <dbReference type="ARBA" id="ARBA00022989"/>
    </source>
</evidence>
<gene>
    <name evidence="7" type="primary">mltG</name>
    <name evidence="8" type="ordered locus">Kfla_4370</name>
</gene>
<comment type="catalytic activity">
    <reaction evidence="7">
        <text>a peptidoglycan chain = a peptidoglycan chain with N-acetyl-1,6-anhydromuramyl-[peptide] at the reducing end + a peptidoglycan chain with N-acetylglucosamine at the non-reducing end.</text>
        <dbReference type="EC" id="4.2.2.29"/>
    </reaction>
</comment>
<dbReference type="eggNOG" id="COG1559">
    <property type="taxonomic scope" value="Bacteria"/>
</dbReference>
<dbReference type="Proteomes" id="UP000007967">
    <property type="component" value="Chromosome"/>
</dbReference>
<evidence type="ECO:0000256" key="7">
    <source>
        <dbReference type="HAMAP-Rule" id="MF_02065"/>
    </source>
</evidence>
<evidence type="ECO:0000313" key="9">
    <source>
        <dbReference type="Proteomes" id="UP000007967"/>
    </source>
</evidence>
<keyword evidence="6 7" id="KW-0961">Cell wall biogenesis/degradation</keyword>
<dbReference type="STRING" id="479435.Kfla_4370"/>
<reference evidence="9" key="1">
    <citation type="submission" date="2009-09" db="EMBL/GenBank/DDBJ databases">
        <title>The complete genome of Kribbella flavida DSM 17836.</title>
        <authorList>
            <consortium name="US DOE Joint Genome Institute (JGI-PGF)"/>
            <person name="Lucas S."/>
            <person name="Copeland A."/>
            <person name="Lapidus A."/>
            <person name="Glavina del Rio T."/>
            <person name="Dalin E."/>
            <person name="Tice H."/>
            <person name="Bruce D."/>
            <person name="Goodwin L."/>
            <person name="Pitluck S."/>
            <person name="Kyrpides N."/>
            <person name="Mavromatis K."/>
            <person name="Ivanova N."/>
            <person name="Saunders E."/>
            <person name="Brettin T."/>
            <person name="Detter J.C."/>
            <person name="Han C."/>
            <person name="Larimer F."/>
            <person name="Land M."/>
            <person name="Hauser L."/>
            <person name="Markowitz V."/>
            <person name="Cheng J.-F."/>
            <person name="Hugenholtz P."/>
            <person name="Woyke T."/>
            <person name="Wu D."/>
            <person name="Pukall R."/>
            <person name="Klenk H.-P."/>
            <person name="Eisen J.A."/>
        </authorList>
    </citation>
    <scope>NUCLEOTIDE SEQUENCE [LARGE SCALE GENOMIC DNA]</scope>
    <source>
        <strain evidence="9">DSM 17836 / JCM 10339 / NBRC 14399</strain>
    </source>
</reference>
<feature type="site" description="Important for catalytic activity" evidence="7">
    <location>
        <position position="274"/>
    </location>
</feature>
<evidence type="ECO:0000256" key="2">
    <source>
        <dbReference type="ARBA" id="ARBA00022692"/>
    </source>
</evidence>
<keyword evidence="4 7" id="KW-0472">Membrane</keyword>
<dbReference type="GO" id="GO:0008932">
    <property type="term" value="F:lytic endotransglycosylase activity"/>
    <property type="evidence" value="ECO:0007669"/>
    <property type="project" value="UniProtKB-UniRule"/>
</dbReference>
<dbReference type="HOGENOM" id="CLU_025574_4_0_11"/>
<accession>D2PVC3</accession>
<protein>
    <recommendedName>
        <fullName evidence="7">Endolytic murein transglycosylase</fullName>
        <ecNumber evidence="7">4.2.2.29</ecNumber>
    </recommendedName>
    <alternativeName>
        <fullName evidence="7">Peptidoglycan lytic transglycosylase</fullName>
    </alternativeName>
    <alternativeName>
        <fullName evidence="7">Peptidoglycan polymerization terminase</fullName>
    </alternativeName>
</protein>
<dbReference type="Pfam" id="PF02618">
    <property type="entry name" value="YceG"/>
    <property type="match status" value="1"/>
</dbReference>
<dbReference type="Gene3D" id="3.30.1490.480">
    <property type="entry name" value="Endolytic murein transglycosylase"/>
    <property type="match status" value="1"/>
</dbReference>
<dbReference type="PANTHER" id="PTHR30518:SF2">
    <property type="entry name" value="ENDOLYTIC MUREIN TRANSGLYCOSYLASE"/>
    <property type="match status" value="1"/>
</dbReference>
<dbReference type="KEGG" id="kfl:Kfla_4370"/>
<comment type="subcellular location">
    <subcellularLocation>
        <location evidence="7">Cell membrane</location>
        <topology evidence="7">Single-pass membrane protein</topology>
    </subcellularLocation>
</comment>
<comment type="similarity">
    <text evidence="7">Belongs to the transglycosylase MltG family.</text>
</comment>
<feature type="transmembrane region" description="Helical" evidence="7">
    <location>
        <begin position="44"/>
        <end position="67"/>
    </location>
</feature>
<comment type="function">
    <text evidence="7">Functions as a peptidoglycan terminase that cleaves nascent peptidoglycan strands endolytically to terminate their elongation.</text>
</comment>
<dbReference type="InterPro" id="IPR003770">
    <property type="entry name" value="MLTG-like"/>
</dbReference>
<dbReference type="EC" id="4.2.2.29" evidence="7"/>
<dbReference type="GO" id="GO:0009252">
    <property type="term" value="P:peptidoglycan biosynthetic process"/>
    <property type="evidence" value="ECO:0007669"/>
    <property type="project" value="UniProtKB-UniRule"/>
</dbReference>